<name>A0AB33CJP5_XANCI</name>
<dbReference type="EMBL" id="CP022263">
    <property type="protein sequence ID" value="ASK92190.1"/>
    <property type="molecule type" value="Genomic_DNA"/>
</dbReference>
<keyword evidence="1" id="KW-1133">Transmembrane helix</keyword>
<evidence type="ECO:0008006" key="5">
    <source>
        <dbReference type="Google" id="ProtNLM"/>
    </source>
</evidence>
<gene>
    <name evidence="2" type="ORF">XcvCFBP7111P_12320</name>
    <name evidence="3" type="ORF">XcvCFBP7111P_12350</name>
</gene>
<accession>A0AB33CJP5</accession>
<keyword evidence="1" id="KW-0472">Membrane</keyword>
<dbReference type="EMBL" id="CP022263">
    <property type="protein sequence ID" value="ASK92194.1"/>
    <property type="molecule type" value="Genomic_DNA"/>
</dbReference>
<reference evidence="2 4" key="1">
    <citation type="submission" date="2017-06" db="EMBL/GenBank/DDBJ databases">
        <title>First complete genome sequences of Xanthomonas citri pv. vignicola strains CFBP 7111, CFBP 7112 and CFBP 7113 using long-read technology.</title>
        <authorList>
            <person name="Ruh M."/>
            <person name="Briand M."/>
            <person name="Bonneau S."/>
            <person name="Jacques M.A."/>
            <person name="Chen N.W.G."/>
        </authorList>
    </citation>
    <scope>NUCLEOTIDE SEQUENCE [LARGE SCALE GENOMIC DNA]</scope>
    <source>
        <strain evidence="2 4">CFBP7111</strain>
    </source>
</reference>
<evidence type="ECO:0000256" key="1">
    <source>
        <dbReference type="SAM" id="Phobius"/>
    </source>
</evidence>
<dbReference type="AlphaFoldDB" id="A0AB33CJP5"/>
<evidence type="ECO:0000313" key="4">
    <source>
        <dbReference type="Proteomes" id="UP000198357"/>
    </source>
</evidence>
<dbReference type="Pfam" id="PF10734">
    <property type="entry name" value="DUF2523"/>
    <property type="match status" value="1"/>
</dbReference>
<evidence type="ECO:0000313" key="3">
    <source>
        <dbReference type="EMBL" id="ASK92194.1"/>
    </source>
</evidence>
<protein>
    <recommendedName>
        <fullName evidence="5">DUF2523 domain-containing protein</fullName>
    </recommendedName>
</protein>
<dbReference type="InterPro" id="IPR019670">
    <property type="entry name" value="DUF2523"/>
</dbReference>
<feature type="transmembrane region" description="Helical" evidence="1">
    <location>
        <begin position="94"/>
        <end position="116"/>
    </location>
</feature>
<proteinExistence type="predicted"/>
<keyword evidence="1" id="KW-0812">Transmembrane</keyword>
<organism evidence="2 4">
    <name type="scientific">Xanthomonas citri pv. vignicola</name>
    <dbReference type="NCBI Taxonomy" id="473426"/>
    <lineage>
        <taxon>Bacteria</taxon>
        <taxon>Pseudomonadati</taxon>
        <taxon>Pseudomonadota</taxon>
        <taxon>Gammaproteobacteria</taxon>
        <taxon>Lysobacterales</taxon>
        <taxon>Lysobacteraceae</taxon>
        <taxon>Xanthomonas</taxon>
    </lineage>
</organism>
<sequence>MELDLPIFRCRAHGVYRTRLLHCIHDSRWEISLLMDAILSKLTGLLITALKLGAAGIVGRIMAGIGLTWVNFTYSMPAVKQWVADKFSGMPDNVLTILSASGIDVFMTLIISAIVARVGMRAFVTSVSALEGMIGKEQGA</sequence>
<evidence type="ECO:0000313" key="2">
    <source>
        <dbReference type="EMBL" id="ASK92190.1"/>
    </source>
</evidence>
<dbReference type="Proteomes" id="UP000198357">
    <property type="component" value="Chromosome"/>
</dbReference>
<feature type="transmembrane region" description="Helical" evidence="1">
    <location>
        <begin position="57"/>
        <end position="74"/>
    </location>
</feature>